<dbReference type="AlphaFoldDB" id="A0A5C6SCB3"/>
<gene>
    <name evidence="3" type="ORF">FQV27_05175</name>
</gene>
<evidence type="ECO:0000313" key="3">
    <source>
        <dbReference type="EMBL" id="TXB71235.1"/>
    </source>
</evidence>
<dbReference type="Gene3D" id="3.10.180.10">
    <property type="entry name" value="2,3-Dihydroxybiphenyl 1,2-Dioxygenase, domain 1"/>
    <property type="match status" value="1"/>
</dbReference>
<evidence type="ECO:0000259" key="2">
    <source>
        <dbReference type="PROSITE" id="PS51819"/>
    </source>
</evidence>
<dbReference type="Pfam" id="PF00903">
    <property type="entry name" value="Glyoxalase"/>
    <property type="match status" value="1"/>
</dbReference>
<dbReference type="InterPro" id="IPR018146">
    <property type="entry name" value="Glyoxalase_1_CS"/>
</dbReference>
<dbReference type="PROSITE" id="PS00934">
    <property type="entry name" value="GLYOXALASE_I_1"/>
    <property type="match status" value="1"/>
</dbReference>
<reference evidence="3 4" key="1">
    <citation type="submission" date="2019-08" db="EMBL/GenBank/DDBJ databases">
        <authorList>
            <person name="Ye J."/>
        </authorList>
    </citation>
    <scope>NUCLEOTIDE SEQUENCE [LARGE SCALE GENOMIC DNA]</scope>
    <source>
        <strain evidence="3 4">TK008</strain>
    </source>
</reference>
<dbReference type="PANTHER" id="PTHR36113:SF3">
    <property type="entry name" value="SLL5075 PROTEIN"/>
    <property type="match status" value="1"/>
</dbReference>
<dbReference type="InterPro" id="IPR029068">
    <property type="entry name" value="Glyas_Bleomycin-R_OHBP_Dase"/>
</dbReference>
<dbReference type="SUPFAM" id="SSF54593">
    <property type="entry name" value="Glyoxalase/Bleomycin resistance protein/Dihydroxybiphenyl dioxygenase"/>
    <property type="match status" value="1"/>
</dbReference>
<dbReference type="PANTHER" id="PTHR36113">
    <property type="entry name" value="LYASE, PUTATIVE-RELATED-RELATED"/>
    <property type="match status" value="1"/>
</dbReference>
<dbReference type="EMBL" id="VOPL01000001">
    <property type="protein sequence ID" value="TXB71235.1"/>
    <property type="molecule type" value="Genomic_DNA"/>
</dbReference>
<proteinExistence type="predicted"/>
<evidence type="ECO:0000256" key="1">
    <source>
        <dbReference type="ARBA" id="ARBA00022723"/>
    </source>
</evidence>
<evidence type="ECO:0000313" key="4">
    <source>
        <dbReference type="Proteomes" id="UP000321562"/>
    </source>
</evidence>
<organism evidence="3 4">
    <name type="scientific">Paracoccus aurantiacus</name>
    <dbReference type="NCBI Taxonomy" id="2599412"/>
    <lineage>
        <taxon>Bacteria</taxon>
        <taxon>Pseudomonadati</taxon>
        <taxon>Pseudomonadota</taxon>
        <taxon>Alphaproteobacteria</taxon>
        <taxon>Rhodobacterales</taxon>
        <taxon>Paracoccaceae</taxon>
        <taxon>Paracoccus</taxon>
    </lineage>
</organism>
<dbReference type="InterPro" id="IPR004360">
    <property type="entry name" value="Glyas_Fos-R_dOase_dom"/>
</dbReference>
<accession>A0A5C6SCB3</accession>
<name>A0A5C6SCB3_9RHOB</name>
<keyword evidence="1" id="KW-0479">Metal-binding</keyword>
<sequence>MRWSRMRRRRPRAARLRRNRPMPRLNHVALTVSDREASARFYGVYFGLSNRVHDDPHLLILADDSGALLALSVGEVPQDLPRTNHFGSLVDSIAEIDAMRDRFRADGVTETEYSAEGPARVQVLDPDGYRVELYAY</sequence>
<dbReference type="OrthoDB" id="4725692at2"/>
<keyword evidence="4" id="KW-1185">Reference proteome</keyword>
<comment type="caution">
    <text evidence="3">The sequence shown here is derived from an EMBL/GenBank/DDBJ whole genome shotgun (WGS) entry which is preliminary data.</text>
</comment>
<dbReference type="Proteomes" id="UP000321562">
    <property type="component" value="Unassembled WGS sequence"/>
</dbReference>
<dbReference type="GO" id="GO:0046872">
    <property type="term" value="F:metal ion binding"/>
    <property type="evidence" value="ECO:0007669"/>
    <property type="project" value="UniProtKB-KW"/>
</dbReference>
<dbReference type="PROSITE" id="PS51819">
    <property type="entry name" value="VOC"/>
    <property type="match status" value="1"/>
</dbReference>
<feature type="domain" description="VOC" evidence="2">
    <location>
        <begin position="24"/>
        <end position="136"/>
    </location>
</feature>
<protein>
    <recommendedName>
        <fullName evidence="2">VOC domain-containing protein</fullName>
    </recommendedName>
</protein>
<dbReference type="GO" id="GO:0004462">
    <property type="term" value="F:lactoylglutathione lyase activity"/>
    <property type="evidence" value="ECO:0007669"/>
    <property type="project" value="InterPro"/>
</dbReference>
<dbReference type="InterPro" id="IPR051332">
    <property type="entry name" value="Fosfomycin_Res_Enzymes"/>
</dbReference>
<dbReference type="InterPro" id="IPR037523">
    <property type="entry name" value="VOC_core"/>
</dbReference>